<dbReference type="InterPro" id="IPR029016">
    <property type="entry name" value="GAF-like_dom_sf"/>
</dbReference>
<sequence length="312" mass="32892">MDTSYGAAARAAGRLLDLLARGGAAEEFARPAEEARAAGACADELAFLARATEVALTVHRTLGQHRRREAELEALFDTAGDLAALRDLDSVLRAIVRRARTLLRSDVAYLTLHDPAAGDTYMRVTEGSVSAAFQQLRLAMGDGLGGLVAQTARPYASTDYRTDTRFRHVPAIDEGVAEEGLCGILGVPLRLGTRVIGVLFAADRAPREFSPEAIALLASLADHAAIAIDSARRLEETRAALAELDAANRTARAQSAAISRAAETHDRLMDLVLRGGGVGDLARDIAGILGGGLVVHGADGEELARVRCPTLV</sequence>
<dbReference type="Gene3D" id="3.30.450.40">
    <property type="match status" value="1"/>
</dbReference>
<evidence type="ECO:0000259" key="1">
    <source>
        <dbReference type="SMART" id="SM00065"/>
    </source>
</evidence>
<dbReference type="RefSeq" id="WP_219670017.1">
    <property type="nucleotide sequence ID" value="NZ_WTFF01000220.1"/>
</dbReference>
<dbReference type="SMART" id="SM00065">
    <property type="entry name" value="GAF"/>
    <property type="match status" value="1"/>
</dbReference>
<protein>
    <submittedName>
        <fullName evidence="2">GAF domain-containing protein</fullName>
    </submittedName>
</protein>
<proteinExistence type="predicted"/>
<feature type="domain" description="GAF" evidence="1">
    <location>
        <begin position="87"/>
        <end position="238"/>
    </location>
</feature>
<reference evidence="2 3" key="1">
    <citation type="submission" date="2019-12" db="EMBL/GenBank/DDBJ databases">
        <title>Genome sequence of Streptomyces bambusae.</title>
        <authorList>
            <person name="Bansal K."/>
            <person name="Choksket S."/>
            <person name="Korpole S."/>
            <person name="Patil P.B."/>
        </authorList>
    </citation>
    <scope>NUCLEOTIDE SEQUENCE [LARGE SCALE GENOMIC DNA]</scope>
    <source>
        <strain evidence="2 3">SK60</strain>
    </source>
</reference>
<keyword evidence="3" id="KW-1185">Reference proteome</keyword>
<dbReference type="Pfam" id="PF13185">
    <property type="entry name" value="GAF_2"/>
    <property type="match status" value="1"/>
</dbReference>
<dbReference type="Proteomes" id="UP000812013">
    <property type="component" value="Unassembled WGS sequence"/>
</dbReference>
<evidence type="ECO:0000313" key="3">
    <source>
        <dbReference type="Proteomes" id="UP000812013"/>
    </source>
</evidence>
<name>A0ABS6ZBI3_9ACTN</name>
<dbReference type="InterPro" id="IPR003018">
    <property type="entry name" value="GAF"/>
</dbReference>
<dbReference type="SUPFAM" id="SSF55781">
    <property type="entry name" value="GAF domain-like"/>
    <property type="match status" value="1"/>
</dbReference>
<gene>
    <name evidence="2" type="ORF">GPJ59_25325</name>
</gene>
<comment type="caution">
    <text evidence="2">The sequence shown here is derived from an EMBL/GenBank/DDBJ whole genome shotgun (WGS) entry which is preliminary data.</text>
</comment>
<dbReference type="EMBL" id="WTFF01000220">
    <property type="protein sequence ID" value="MBW5485108.1"/>
    <property type="molecule type" value="Genomic_DNA"/>
</dbReference>
<evidence type="ECO:0000313" key="2">
    <source>
        <dbReference type="EMBL" id="MBW5485108.1"/>
    </source>
</evidence>
<organism evidence="2 3">
    <name type="scientific">Streptomyces bambusae</name>
    <dbReference type="NCBI Taxonomy" id="1550616"/>
    <lineage>
        <taxon>Bacteria</taxon>
        <taxon>Bacillati</taxon>
        <taxon>Actinomycetota</taxon>
        <taxon>Actinomycetes</taxon>
        <taxon>Kitasatosporales</taxon>
        <taxon>Streptomycetaceae</taxon>
        <taxon>Streptomyces</taxon>
    </lineage>
</organism>
<feature type="non-terminal residue" evidence="2">
    <location>
        <position position="312"/>
    </location>
</feature>
<accession>A0ABS6ZBI3</accession>